<comment type="caution">
    <text evidence="1">The sequence shown here is derived from an EMBL/GenBank/DDBJ whole genome shotgun (WGS) entry which is preliminary data.</text>
</comment>
<reference evidence="1" key="1">
    <citation type="journal article" date="2013" name="Int. J. Syst. Evol. Microbiol.">
        <title>Aestuariibaculum suncheonense gen. nov., sp. nov., a marine bacterium of the family Flavobacteriaceae isolated from a tidal flat and emended descriptions of the genera Gaetbulibacter and Tamlana.</title>
        <authorList>
            <person name="Jeong S.H."/>
            <person name="Park M.S."/>
            <person name="Jin H.M."/>
            <person name="Lee K."/>
            <person name="Park W."/>
            <person name="Jeon C.O."/>
        </authorList>
    </citation>
    <scope>NUCLEOTIDE SEQUENCE</scope>
    <source>
        <strain evidence="1">SC17</strain>
    </source>
</reference>
<dbReference type="InterPro" id="IPR019619">
    <property type="entry name" value="DUF2490"/>
</dbReference>
<evidence type="ECO:0000313" key="1">
    <source>
        <dbReference type="EMBL" id="MBD0834075.1"/>
    </source>
</evidence>
<evidence type="ECO:0000313" key="2">
    <source>
        <dbReference type="Proteomes" id="UP000602057"/>
    </source>
</evidence>
<dbReference type="RefSeq" id="WP_188214567.1">
    <property type="nucleotide sequence ID" value="NZ_BAABGH010000004.1"/>
</dbReference>
<keyword evidence="2" id="KW-1185">Reference proteome</keyword>
<dbReference type="Proteomes" id="UP000602057">
    <property type="component" value="Unassembled WGS sequence"/>
</dbReference>
<sequence>MKHHTSYYRRFFTVRFCIPFYLFLLLTGFEVTAQGSPVVFGETILSIDHSLSEFYKMSFTTRSRFILLHNQIAQYNQQQVDIFHFSTFNLSKDHDVSLGLYYRNRDIFETGSDELRFTEQYNYKTHKKGINFGHRFRSEQRLLDFATIFRQRYRLSATIPLNDKKPDTENTYFEGCLEGLVSFSKVLSPEIDQRYTAQIGWHLTKNLKLETGLEYRLEAFNLTSRHNIFVLTQATMKL</sequence>
<dbReference type="EMBL" id="JACVXC010000001">
    <property type="protein sequence ID" value="MBD0834075.1"/>
    <property type="molecule type" value="Genomic_DNA"/>
</dbReference>
<organism evidence="1 2">
    <name type="scientific">Aestuariibaculum suncheonense</name>
    <dbReference type="NCBI Taxonomy" id="1028745"/>
    <lineage>
        <taxon>Bacteria</taxon>
        <taxon>Pseudomonadati</taxon>
        <taxon>Bacteroidota</taxon>
        <taxon>Flavobacteriia</taxon>
        <taxon>Flavobacteriales</taxon>
        <taxon>Flavobacteriaceae</taxon>
    </lineage>
</organism>
<accession>A0A8J6U9R5</accession>
<dbReference type="AlphaFoldDB" id="A0A8J6U9R5"/>
<reference evidence="1" key="2">
    <citation type="submission" date="2020-09" db="EMBL/GenBank/DDBJ databases">
        <authorList>
            <person name="Wu Z."/>
        </authorList>
    </citation>
    <scope>NUCLEOTIDE SEQUENCE</scope>
    <source>
        <strain evidence="1">SC17</strain>
    </source>
</reference>
<proteinExistence type="predicted"/>
<gene>
    <name evidence="1" type="ORF">ICJ84_01355</name>
</gene>
<name>A0A8J6U9R5_9FLAO</name>
<protein>
    <submittedName>
        <fullName evidence="1">DUF2490 domain-containing protein</fullName>
    </submittedName>
</protein>
<dbReference type="Pfam" id="PF10677">
    <property type="entry name" value="DUF2490"/>
    <property type="match status" value="1"/>
</dbReference>